<dbReference type="AlphaFoldDB" id="A0A2B7W9W5"/>
<evidence type="ECO:0000313" key="2">
    <source>
        <dbReference type="EMBL" id="PGG96343.1"/>
    </source>
</evidence>
<keyword evidence="1" id="KW-0813">Transport</keyword>
<reference evidence="2 3" key="1">
    <citation type="submission" date="2017-10" db="EMBL/GenBank/DDBJ databases">
        <title>Comparative genomics in systemic dimorphic fungi from Ajellomycetaceae.</title>
        <authorList>
            <person name="Munoz J.F."/>
            <person name="Mcewen J.G."/>
            <person name="Clay O.K."/>
            <person name="Cuomo C.A."/>
        </authorList>
    </citation>
    <scope>NUCLEOTIDE SEQUENCE [LARGE SCALE GENOMIC DNA]</scope>
    <source>
        <strain evidence="2 3">UAMH130</strain>
    </source>
</reference>
<sequence>MSVSGAGKTTLLDILANHVTMSVVTEEITVHEFLIFSTLLHQPFTTSHAEKIAYVEEVIKILGMQEYTDAVVGVLEEGLNIEQ</sequence>
<dbReference type="EMBL" id="PDNC01000180">
    <property type="protein sequence ID" value="PGG96343.1"/>
    <property type="molecule type" value="Genomic_DNA"/>
</dbReference>
<organism evidence="2 3">
    <name type="scientific">Blastomyces parvus</name>
    <dbReference type="NCBI Taxonomy" id="2060905"/>
    <lineage>
        <taxon>Eukaryota</taxon>
        <taxon>Fungi</taxon>
        <taxon>Dikarya</taxon>
        <taxon>Ascomycota</taxon>
        <taxon>Pezizomycotina</taxon>
        <taxon>Eurotiomycetes</taxon>
        <taxon>Eurotiomycetidae</taxon>
        <taxon>Onygenales</taxon>
        <taxon>Ajellomycetaceae</taxon>
        <taxon>Blastomyces</taxon>
    </lineage>
</organism>
<dbReference type="Proteomes" id="UP000224080">
    <property type="component" value="Unassembled WGS sequence"/>
</dbReference>
<accession>A0A2B7W9W5</accession>
<dbReference type="STRING" id="2060905.A0A2B7W9W5"/>
<evidence type="ECO:0000313" key="3">
    <source>
        <dbReference type="Proteomes" id="UP000224080"/>
    </source>
</evidence>
<evidence type="ECO:0000256" key="1">
    <source>
        <dbReference type="ARBA" id="ARBA00022448"/>
    </source>
</evidence>
<gene>
    <name evidence="2" type="ORF">GX51_07873</name>
</gene>
<name>A0A2B7W9W5_9EURO</name>
<dbReference type="PANTHER" id="PTHR19241">
    <property type="entry name" value="ATP-BINDING CASSETTE TRANSPORTER"/>
    <property type="match status" value="1"/>
</dbReference>
<dbReference type="InterPro" id="IPR027417">
    <property type="entry name" value="P-loop_NTPase"/>
</dbReference>
<dbReference type="OrthoDB" id="4526235at2759"/>
<dbReference type="SUPFAM" id="SSF52540">
    <property type="entry name" value="P-loop containing nucleoside triphosphate hydrolases"/>
    <property type="match status" value="1"/>
</dbReference>
<evidence type="ECO:0008006" key="4">
    <source>
        <dbReference type="Google" id="ProtNLM"/>
    </source>
</evidence>
<proteinExistence type="predicted"/>
<keyword evidence="3" id="KW-1185">Reference proteome</keyword>
<protein>
    <recommendedName>
        <fullName evidence="4">ABC transporter domain-containing protein</fullName>
    </recommendedName>
</protein>
<comment type="caution">
    <text evidence="2">The sequence shown here is derived from an EMBL/GenBank/DDBJ whole genome shotgun (WGS) entry which is preliminary data.</text>
</comment>